<feature type="region of interest" description="Disordered" evidence="1">
    <location>
        <begin position="143"/>
        <end position="202"/>
    </location>
</feature>
<dbReference type="GO" id="GO:0004674">
    <property type="term" value="F:protein serine/threonine kinase activity"/>
    <property type="evidence" value="ECO:0007669"/>
    <property type="project" value="UniProtKB-EC"/>
</dbReference>
<evidence type="ECO:0000256" key="1">
    <source>
        <dbReference type="SAM" id="MobiDB-lite"/>
    </source>
</evidence>
<keyword evidence="5" id="KW-0808">Transferase</keyword>
<dbReference type="Pfam" id="PF03793">
    <property type="entry name" value="PASTA"/>
    <property type="match status" value="2"/>
</dbReference>
<dbReference type="SUPFAM" id="SSF54184">
    <property type="entry name" value="Penicillin-binding protein 2x (pbp-2x), c-terminal domain"/>
    <property type="match status" value="1"/>
</dbReference>
<evidence type="ECO:0000259" key="3">
    <source>
        <dbReference type="PROSITE" id="PS50011"/>
    </source>
</evidence>
<dbReference type="PROSITE" id="PS50011">
    <property type="entry name" value="PROTEIN_KINASE_DOM"/>
    <property type="match status" value="1"/>
</dbReference>
<evidence type="ECO:0000259" key="4">
    <source>
        <dbReference type="PROSITE" id="PS51178"/>
    </source>
</evidence>
<comment type="caution">
    <text evidence="5">The sequence shown here is derived from an EMBL/GenBank/DDBJ whole genome shotgun (WGS) entry which is preliminary data.</text>
</comment>
<gene>
    <name evidence="5" type="ORF">LDC_2700</name>
</gene>
<feature type="domain" description="Protein kinase" evidence="3">
    <location>
        <begin position="1"/>
        <end position="132"/>
    </location>
</feature>
<accession>D9PMC2</accession>
<reference evidence="5" key="2">
    <citation type="journal article" date="2011" name="Microb. Ecol.">
        <title>Taxonomic and Functional Metagenomic Profiling of the Microbial Community in the Anoxic Sediment of a Sub-saline Shallow Lake (Laguna de Carrizo, Central Spain).</title>
        <authorList>
            <person name="Ferrer M."/>
            <person name="Guazzaroni M.E."/>
            <person name="Richter M."/>
            <person name="Garcia-Salamanca A."/>
            <person name="Yarza P."/>
            <person name="Suarez-Suarez A."/>
            <person name="Solano J."/>
            <person name="Alcaide M."/>
            <person name="van Dillewijn P."/>
            <person name="Molina-Henares M.A."/>
            <person name="Lopez-Cortes N."/>
            <person name="Al-Ramahi Y."/>
            <person name="Guerrero C."/>
            <person name="Acosta A."/>
            <person name="de Eugenio L.I."/>
            <person name="Martinez V."/>
            <person name="Marques S."/>
            <person name="Rojo F."/>
            <person name="Santero E."/>
            <person name="Genilloud O."/>
            <person name="Perez-Perez J."/>
            <person name="Rossello-Mora R."/>
            <person name="Ramos J.L."/>
        </authorList>
    </citation>
    <scope>NUCLEOTIDE SEQUENCE</scope>
</reference>
<feature type="compositionally biased region" description="Polar residues" evidence="1">
    <location>
        <begin position="143"/>
        <end position="158"/>
    </location>
</feature>
<feature type="domain" description="PASTA" evidence="4">
    <location>
        <begin position="236"/>
        <end position="303"/>
    </location>
</feature>
<proteinExistence type="predicted"/>
<dbReference type="InterPro" id="IPR011009">
    <property type="entry name" value="Kinase-like_dom_sf"/>
</dbReference>
<keyword evidence="2" id="KW-0812">Transmembrane</keyword>
<feature type="transmembrane region" description="Helical" evidence="2">
    <location>
        <begin position="208"/>
        <end position="230"/>
    </location>
</feature>
<dbReference type="EMBL" id="ADZX01000814">
    <property type="protein sequence ID" value="EFK95298.1"/>
    <property type="molecule type" value="Genomic_DNA"/>
</dbReference>
<keyword evidence="5" id="KW-0418">Kinase</keyword>
<reference evidence="5" key="1">
    <citation type="submission" date="2010-07" db="EMBL/GenBank/DDBJ databases">
        <authorList>
            <consortium name="CONSOLIDER consortium CSD2007-00005"/>
            <person name="Guazzaroni M.-E."/>
            <person name="Richter M."/>
            <person name="Garcia-Salamanca A."/>
            <person name="Yarza P."/>
            <person name="Ferrer M."/>
        </authorList>
    </citation>
    <scope>NUCLEOTIDE SEQUENCE</scope>
</reference>
<evidence type="ECO:0000256" key="2">
    <source>
        <dbReference type="SAM" id="Phobius"/>
    </source>
</evidence>
<dbReference type="CDD" id="cd06577">
    <property type="entry name" value="PASTA_pknB"/>
    <property type="match status" value="2"/>
</dbReference>
<keyword evidence="2" id="KW-1133">Transmembrane helix</keyword>
<feature type="compositionally biased region" description="Polar residues" evidence="1">
    <location>
        <begin position="179"/>
        <end position="196"/>
    </location>
</feature>
<dbReference type="PROSITE" id="PS51178">
    <property type="entry name" value="PASTA"/>
    <property type="match status" value="2"/>
</dbReference>
<evidence type="ECO:0000313" key="5">
    <source>
        <dbReference type="EMBL" id="EFK95298.1"/>
    </source>
</evidence>
<sequence length="460" mass="52033">MCANGQIKVQNFYIDYLLNSFALTKNVLVINPNFFPPESLRGEQLKKSSDIFSLGALAYRLLSGHTPYPEIENVPMLLRNLKRKPESLIVRNPDIPLYLEDIIFKALEYNPTYRHQSVLEFLGDLQAKKVTIRVEEIKLREQLSQQRKTTAKQSNNPTPKDPEINAPPINFQKRDRQIPPSNYNNRTMPKTPSGPQVPSRPHPKPKNIVILVVVFSIFLGLVISIIQALFANYFNSIPKIQIPNVIGQPLEEANNQLQKVGLKPKVIGQVADNNISENCVVTTIPEHGRVVKKNRLIKIYISKAAEQLTVPALVESNLNQIEAIIKEKGFNLKVEERRYSTEYPPNIIISQNPEPHTAIRKGSEISIVVSKGYPVGISLIDKNEDTAIVKISAENLPGWEAQQVIIYLQDRKGRNKIFEKVLAPGEKLAKEITTEPDAVVEVYYYNNLALKQELKTLEAK</sequence>
<keyword evidence="2" id="KW-0472">Membrane</keyword>
<dbReference type="InterPro" id="IPR005543">
    <property type="entry name" value="PASTA_dom"/>
</dbReference>
<dbReference type="GO" id="GO:0005524">
    <property type="term" value="F:ATP binding"/>
    <property type="evidence" value="ECO:0007669"/>
    <property type="project" value="InterPro"/>
</dbReference>
<feature type="domain" description="PASTA" evidence="4">
    <location>
        <begin position="304"/>
        <end position="371"/>
    </location>
</feature>
<organism evidence="5">
    <name type="scientific">sediment metagenome</name>
    <dbReference type="NCBI Taxonomy" id="749907"/>
    <lineage>
        <taxon>unclassified sequences</taxon>
        <taxon>metagenomes</taxon>
        <taxon>ecological metagenomes</taxon>
    </lineage>
</organism>
<dbReference type="SUPFAM" id="SSF56112">
    <property type="entry name" value="Protein kinase-like (PK-like)"/>
    <property type="match status" value="1"/>
</dbReference>
<dbReference type="Gene3D" id="1.10.510.10">
    <property type="entry name" value="Transferase(Phosphotransferase) domain 1"/>
    <property type="match status" value="1"/>
</dbReference>
<dbReference type="Pfam" id="PF00069">
    <property type="entry name" value="Pkinase"/>
    <property type="match status" value="1"/>
</dbReference>
<protein>
    <submittedName>
        <fullName evidence="5">Serine/threonine-protein kinase</fullName>
        <ecNumber evidence="5">2.7.11.1</ecNumber>
    </submittedName>
</protein>
<dbReference type="SMART" id="SM00740">
    <property type="entry name" value="PASTA"/>
    <property type="match status" value="2"/>
</dbReference>
<dbReference type="Gene3D" id="3.30.10.20">
    <property type="match status" value="2"/>
</dbReference>
<dbReference type="EC" id="2.7.11.1" evidence="5"/>
<dbReference type="InterPro" id="IPR000719">
    <property type="entry name" value="Prot_kinase_dom"/>
</dbReference>
<dbReference type="AlphaFoldDB" id="D9PMC2"/>
<name>D9PMC2_9ZZZZ</name>